<comment type="caution">
    <text evidence="1">The sequence shown here is derived from an EMBL/GenBank/DDBJ whole genome shotgun (WGS) entry which is preliminary data.</text>
</comment>
<name>A0A815VAG6_ADIRI</name>
<protein>
    <submittedName>
        <fullName evidence="1">Uncharacterized protein</fullName>
    </submittedName>
</protein>
<organism evidence="1 2">
    <name type="scientific">Adineta ricciae</name>
    <name type="common">Rotifer</name>
    <dbReference type="NCBI Taxonomy" id="249248"/>
    <lineage>
        <taxon>Eukaryota</taxon>
        <taxon>Metazoa</taxon>
        <taxon>Spiralia</taxon>
        <taxon>Gnathifera</taxon>
        <taxon>Rotifera</taxon>
        <taxon>Eurotatoria</taxon>
        <taxon>Bdelloidea</taxon>
        <taxon>Adinetida</taxon>
        <taxon>Adinetidae</taxon>
        <taxon>Adineta</taxon>
    </lineage>
</organism>
<evidence type="ECO:0000313" key="1">
    <source>
        <dbReference type="EMBL" id="CAF1532244.1"/>
    </source>
</evidence>
<dbReference type="Proteomes" id="UP000663852">
    <property type="component" value="Unassembled WGS sequence"/>
</dbReference>
<feature type="non-terminal residue" evidence="1">
    <location>
        <position position="1"/>
    </location>
</feature>
<dbReference type="EMBL" id="CAJNOJ010000898">
    <property type="protein sequence ID" value="CAF1532244.1"/>
    <property type="molecule type" value="Genomic_DNA"/>
</dbReference>
<dbReference type="AlphaFoldDB" id="A0A815VAG6"/>
<sequence>MECDPHDHDLMDISGCMKQTNSESVQSHSTSSVPTKSFCIVNSPTFTIKSSENHAFNSRDNCLKLENILIVMEHSSSINSLETTAKQSTTPTQSLSNIQMFVQPKQNQRPCYASDFKDKPPRYIRGVHKELNRKTYDYPAVRIPDNYLNSNRIFYIRVSLVTVELADGNRYIHP</sequence>
<accession>A0A815VAG6</accession>
<reference evidence="1" key="1">
    <citation type="submission" date="2021-02" db="EMBL/GenBank/DDBJ databases">
        <authorList>
            <person name="Nowell W R."/>
        </authorList>
    </citation>
    <scope>NUCLEOTIDE SEQUENCE</scope>
</reference>
<evidence type="ECO:0000313" key="2">
    <source>
        <dbReference type="Proteomes" id="UP000663852"/>
    </source>
</evidence>
<gene>
    <name evidence="1" type="ORF">EDS130_LOCUS44666</name>
</gene>
<proteinExistence type="predicted"/>